<organism evidence="9 10">
    <name type="scientific">Blautia liquoris</name>
    <dbReference type="NCBI Taxonomy" id="2779518"/>
    <lineage>
        <taxon>Bacteria</taxon>
        <taxon>Bacillati</taxon>
        <taxon>Bacillota</taxon>
        <taxon>Clostridia</taxon>
        <taxon>Lachnospirales</taxon>
        <taxon>Lachnospiraceae</taxon>
        <taxon>Blautia</taxon>
    </lineage>
</organism>
<evidence type="ECO:0000256" key="1">
    <source>
        <dbReference type="ARBA" id="ARBA00004651"/>
    </source>
</evidence>
<sequence length="287" mass="32059">MGLYKKYSGKLKYKGKIRNVILAAVLFTIALVTLFPIYYMAISSFGAPTEAGGASYSLIPKHFTLDSYKFFFSFSTYSFRWLLNSLLVASVVTISNVIFATLAGYAFAKLRFPGCKVFFFVLLVAMMVPYQVTQVPLYILIVNVLKIQDTYMALVAPTLVTCYNVFLAKQFFTSLPTSIIESAKIEGCSQPMIVWKIVVPLSKTILSVMAIMTFLGEWNTFFWPFLVCNSESMQTIQVGLKNFSFANTTYFAPMMAGATISALPMFILFFSLQKYFLEGVTVGAVKG</sequence>
<dbReference type="PROSITE" id="PS50928">
    <property type="entry name" value="ABC_TM1"/>
    <property type="match status" value="1"/>
</dbReference>
<dbReference type="InterPro" id="IPR000515">
    <property type="entry name" value="MetI-like"/>
</dbReference>
<proteinExistence type="inferred from homology"/>
<keyword evidence="5 7" id="KW-1133">Transmembrane helix</keyword>
<protein>
    <submittedName>
        <fullName evidence="9">Carbohydrate ABC transporter permease</fullName>
    </submittedName>
</protein>
<dbReference type="Proteomes" id="UP000593601">
    <property type="component" value="Chromosome"/>
</dbReference>
<feature type="transmembrane region" description="Helical" evidence="7">
    <location>
        <begin position="20"/>
        <end position="41"/>
    </location>
</feature>
<evidence type="ECO:0000256" key="6">
    <source>
        <dbReference type="ARBA" id="ARBA00023136"/>
    </source>
</evidence>
<dbReference type="PANTHER" id="PTHR43744:SF12">
    <property type="entry name" value="ABC TRANSPORTER PERMEASE PROTEIN MG189-RELATED"/>
    <property type="match status" value="1"/>
</dbReference>
<dbReference type="InterPro" id="IPR035906">
    <property type="entry name" value="MetI-like_sf"/>
</dbReference>
<evidence type="ECO:0000313" key="9">
    <source>
        <dbReference type="EMBL" id="QOV20904.1"/>
    </source>
</evidence>
<evidence type="ECO:0000259" key="8">
    <source>
        <dbReference type="PROSITE" id="PS50928"/>
    </source>
</evidence>
<keyword evidence="3" id="KW-1003">Cell membrane</keyword>
<reference evidence="9 10" key="1">
    <citation type="submission" date="2020-10" db="EMBL/GenBank/DDBJ databases">
        <title>Blautia liquoris sp.nov., isolated from the mud in a fermentation cellar used for the production of Chinese strong-flavoured liquor.</title>
        <authorList>
            <person name="Lu L."/>
        </authorList>
    </citation>
    <scope>NUCLEOTIDE SEQUENCE [LARGE SCALE GENOMIC DNA]</scope>
    <source>
        <strain evidence="9 10">LZLJ-3</strain>
    </source>
</reference>
<feature type="transmembrane region" description="Helical" evidence="7">
    <location>
        <begin position="250"/>
        <end position="270"/>
    </location>
</feature>
<dbReference type="SUPFAM" id="SSF161098">
    <property type="entry name" value="MetI-like"/>
    <property type="match status" value="1"/>
</dbReference>
<dbReference type="AlphaFoldDB" id="A0A7M2RLP5"/>
<keyword evidence="4 7" id="KW-0812">Transmembrane</keyword>
<comment type="subcellular location">
    <subcellularLocation>
        <location evidence="1 7">Cell membrane</location>
        <topology evidence="1 7">Multi-pass membrane protein</topology>
    </subcellularLocation>
</comment>
<evidence type="ECO:0000256" key="2">
    <source>
        <dbReference type="ARBA" id="ARBA00022448"/>
    </source>
</evidence>
<dbReference type="Pfam" id="PF00528">
    <property type="entry name" value="BPD_transp_1"/>
    <property type="match status" value="1"/>
</dbReference>
<evidence type="ECO:0000256" key="5">
    <source>
        <dbReference type="ARBA" id="ARBA00022989"/>
    </source>
</evidence>
<dbReference type="Gene3D" id="1.10.3720.10">
    <property type="entry name" value="MetI-like"/>
    <property type="match status" value="1"/>
</dbReference>
<dbReference type="PANTHER" id="PTHR43744">
    <property type="entry name" value="ABC TRANSPORTER PERMEASE PROTEIN MG189-RELATED-RELATED"/>
    <property type="match status" value="1"/>
</dbReference>
<dbReference type="CDD" id="cd06261">
    <property type="entry name" value="TM_PBP2"/>
    <property type="match status" value="1"/>
</dbReference>
<evidence type="ECO:0000313" key="10">
    <source>
        <dbReference type="Proteomes" id="UP000593601"/>
    </source>
</evidence>
<dbReference type="GO" id="GO:0055085">
    <property type="term" value="P:transmembrane transport"/>
    <property type="evidence" value="ECO:0007669"/>
    <property type="project" value="InterPro"/>
</dbReference>
<accession>A0A7M2RLP5</accession>
<dbReference type="KEGG" id="bliq:INP51_02855"/>
<evidence type="ECO:0000256" key="3">
    <source>
        <dbReference type="ARBA" id="ARBA00022475"/>
    </source>
</evidence>
<keyword evidence="2 7" id="KW-0813">Transport</keyword>
<gene>
    <name evidence="9" type="ORF">INP51_02855</name>
</gene>
<keyword evidence="10" id="KW-1185">Reference proteome</keyword>
<feature type="transmembrane region" description="Helical" evidence="7">
    <location>
        <begin position="193"/>
        <end position="215"/>
    </location>
</feature>
<feature type="transmembrane region" description="Helical" evidence="7">
    <location>
        <begin position="81"/>
        <end position="105"/>
    </location>
</feature>
<feature type="transmembrane region" description="Helical" evidence="7">
    <location>
        <begin position="117"/>
        <end position="139"/>
    </location>
</feature>
<dbReference type="EMBL" id="CP063304">
    <property type="protein sequence ID" value="QOV20904.1"/>
    <property type="molecule type" value="Genomic_DNA"/>
</dbReference>
<keyword evidence="6 7" id="KW-0472">Membrane</keyword>
<feature type="domain" description="ABC transmembrane type-1" evidence="8">
    <location>
        <begin position="82"/>
        <end position="272"/>
    </location>
</feature>
<dbReference type="GO" id="GO:0005886">
    <property type="term" value="C:plasma membrane"/>
    <property type="evidence" value="ECO:0007669"/>
    <property type="project" value="UniProtKB-SubCell"/>
</dbReference>
<comment type="similarity">
    <text evidence="7">Belongs to the binding-protein-dependent transport system permease family.</text>
</comment>
<feature type="transmembrane region" description="Helical" evidence="7">
    <location>
        <begin position="151"/>
        <end position="172"/>
    </location>
</feature>
<evidence type="ECO:0000256" key="7">
    <source>
        <dbReference type="RuleBase" id="RU363032"/>
    </source>
</evidence>
<name>A0A7M2RLP5_9FIRM</name>
<evidence type="ECO:0000256" key="4">
    <source>
        <dbReference type="ARBA" id="ARBA00022692"/>
    </source>
</evidence>